<keyword evidence="7" id="KW-0378">Hydrolase</keyword>
<dbReference type="GO" id="GO:0005737">
    <property type="term" value="C:cytoplasm"/>
    <property type="evidence" value="ECO:0007669"/>
    <property type="project" value="TreeGrafter"/>
</dbReference>
<evidence type="ECO:0000313" key="13">
    <source>
        <dbReference type="Proteomes" id="UP000287144"/>
    </source>
</evidence>
<reference evidence="12 13" key="1">
    <citation type="submission" date="2017-06" db="EMBL/GenBank/DDBJ databases">
        <title>Comparative genomic analysis of Ambrosia Fusariam Clade fungi.</title>
        <authorList>
            <person name="Stajich J.E."/>
            <person name="Carrillo J."/>
            <person name="Kijimoto T."/>
            <person name="Eskalen A."/>
            <person name="O'Donnell K."/>
            <person name="Kasson M."/>
        </authorList>
    </citation>
    <scope>NUCLEOTIDE SEQUENCE [LARGE SCALE GENOMIC DNA]</scope>
    <source>
        <strain evidence="12 13">NRRL62579</strain>
    </source>
</reference>
<feature type="domain" description="Endonuclease/exonuclease/phosphatase" evidence="11">
    <location>
        <begin position="178"/>
        <end position="473"/>
    </location>
</feature>
<dbReference type="InterPro" id="IPR036691">
    <property type="entry name" value="Endo/exonu/phosph_ase_sf"/>
</dbReference>
<evidence type="ECO:0000259" key="11">
    <source>
        <dbReference type="Pfam" id="PF03372"/>
    </source>
</evidence>
<dbReference type="GO" id="GO:0046872">
    <property type="term" value="F:metal ion binding"/>
    <property type="evidence" value="ECO:0007669"/>
    <property type="project" value="UniProtKB-KW"/>
</dbReference>
<evidence type="ECO:0000256" key="1">
    <source>
        <dbReference type="ARBA" id="ARBA00001936"/>
    </source>
</evidence>
<evidence type="ECO:0000256" key="6">
    <source>
        <dbReference type="ARBA" id="ARBA00022763"/>
    </source>
</evidence>
<accession>A0A428RVS3</accession>
<proteinExistence type="predicted"/>
<comment type="subcellular location">
    <subcellularLocation>
        <location evidence="3">Nucleus</location>
        <location evidence="3">PML body</location>
    </subcellularLocation>
</comment>
<dbReference type="GO" id="GO:0003697">
    <property type="term" value="F:single-stranded DNA binding"/>
    <property type="evidence" value="ECO:0007669"/>
    <property type="project" value="TreeGrafter"/>
</dbReference>
<dbReference type="SUPFAM" id="SSF56219">
    <property type="entry name" value="DNase I-like"/>
    <property type="match status" value="1"/>
</dbReference>
<evidence type="ECO:0000256" key="9">
    <source>
        <dbReference type="ARBA" id="ARBA00023204"/>
    </source>
</evidence>
<dbReference type="InterPro" id="IPR005135">
    <property type="entry name" value="Endo/exonuclease/phosphatase"/>
</dbReference>
<evidence type="ECO:0000313" key="12">
    <source>
        <dbReference type="EMBL" id="RSL81629.1"/>
    </source>
</evidence>
<dbReference type="EMBL" id="NKCK01000456">
    <property type="protein sequence ID" value="RSL81629.1"/>
    <property type="molecule type" value="Genomic_DNA"/>
</dbReference>
<comment type="cofactor">
    <cofactor evidence="1">
        <name>Mn(2+)</name>
        <dbReference type="ChEBI" id="CHEBI:29035"/>
    </cofactor>
</comment>
<keyword evidence="4" id="KW-0540">Nuclease</keyword>
<protein>
    <recommendedName>
        <fullName evidence="11">Endonuclease/exonuclease/phosphatase domain-containing protein</fullName>
    </recommendedName>
</protein>
<dbReference type="Gene3D" id="3.60.10.10">
    <property type="entry name" value="Endonuclease/exonuclease/phosphatase"/>
    <property type="match status" value="1"/>
</dbReference>
<dbReference type="Pfam" id="PF03372">
    <property type="entry name" value="Exo_endo_phos"/>
    <property type="match status" value="1"/>
</dbReference>
<evidence type="ECO:0000256" key="4">
    <source>
        <dbReference type="ARBA" id="ARBA00022722"/>
    </source>
</evidence>
<keyword evidence="13" id="KW-1185">Reference proteome</keyword>
<sequence length="483" mass="55641">MNEFLKCRSSIAFSALPRFFFSLLPPLLLLQEKFFIVRFLSPEALPIMYHQLALRDVRSGKIILHSLLSPVPHQRGLHRRWKPSMIGPHHPCRYVSQVSYLLDRVSHELHRQNDPRRLHEIPLRKLRDLYREAIASFTNNEEGPIMCTHHVHDTQVSTWRALSNQTNTLKRGDSLKIASWNLFFTSRGPATRATAALDHLRTLFGQEPHNLVVMFQEVCQESLRVILEDRWTQDNFSVTDVKPPPFYYREEWNDVREENVGSMPTRHFTLMIIPRDLRVSNGFRVPFVSESERDVLVVHLPVSEEEGPNEPEGILRLRTTHLESLGLGYEYRFRQPATISALLKSELVQGRKVYGGLVGGDMNPTLASEHDDHRNPEIDLKDVWEDKLAPAPPALRPFYKDFTYGKALGNTWGYQSKGRPYQDYGSRLDKFLYTGPIETFPVREAQDTTGRLGRFGIGLKTRVGLNDVWVSDHFGIAIGIKMI</sequence>
<keyword evidence="8" id="KW-0460">Magnesium</keyword>
<keyword evidence="9" id="KW-0234">DNA repair</keyword>
<keyword evidence="5" id="KW-0479">Metal-binding</keyword>
<evidence type="ECO:0000256" key="2">
    <source>
        <dbReference type="ARBA" id="ARBA00001946"/>
    </source>
</evidence>
<dbReference type="GO" id="GO:0004518">
    <property type="term" value="F:nuclease activity"/>
    <property type="evidence" value="ECO:0007669"/>
    <property type="project" value="UniProtKB-KW"/>
</dbReference>
<organism evidence="12 13">
    <name type="scientific">Fusarium oligoseptatum</name>
    <dbReference type="NCBI Taxonomy" id="2604345"/>
    <lineage>
        <taxon>Eukaryota</taxon>
        <taxon>Fungi</taxon>
        <taxon>Dikarya</taxon>
        <taxon>Ascomycota</taxon>
        <taxon>Pezizomycotina</taxon>
        <taxon>Sordariomycetes</taxon>
        <taxon>Hypocreomycetidae</taxon>
        <taxon>Hypocreales</taxon>
        <taxon>Nectriaceae</taxon>
        <taxon>Fusarium</taxon>
        <taxon>Fusarium solani species complex</taxon>
    </lineage>
</organism>
<evidence type="ECO:0000256" key="10">
    <source>
        <dbReference type="ARBA" id="ARBA00023242"/>
    </source>
</evidence>
<dbReference type="AlphaFoldDB" id="A0A428RVS3"/>
<dbReference type="GO" id="GO:0006302">
    <property type="term" value="P:double-strand break repair"/>
    <property type="evidence" value="ECO:0007669"/>
    <property type="project" value="TreeGrafter"/>
</dbReference>
<dbReference type="InterPro" id="IPR051547">
    <property type="entry name" value="TDP2-like"/>
</dbReference>
<dbReference type="PANTHER" id="PTHR15822:SF4">
    <property type="entry name" value="TYROSYL-DNA PHOSPHODIESTERASE 2"/>
    <property type="match status" value="1"/>
</dbReference>
<comment type="caution">
    <text evidence="12">The sequence shown here is derived from an EMBL/GenBank/DDBJ whole genome shotgun (WGS) entry which is preliminary data.</text>
</comment>
<comment type="cofactor">
    <cofactor evidence="2">
        <name>Mg(2+)</name>
        <dbReference type="ChEBI" id="CHEBI:18420"/>
    </cofactor>
</comment>
<dbReference type="Proteomes" id="UP000287144">
    <property type="component" value="Unassembled WGS sequence"/>
</dbReference>
<dbReference type="CDD" id="cd09080">
    <property type="entry name" value="TDP2"/>
    <property type="match status" value="1"/>
</dbReference>
<dbReference type="GO" id="GO:0070260">
    <property type="term" value="F:5'-tyrosyl-DNA phosphodiesterase activity"/>
    <property type="evidence" value="ECO:0007669"/>
    <property type="project" value="TreeGrafter"/>
</dbReference>
<name>A0A428RVS3_9HYPO</name>
<evidence type="ECO:0000256" key="8">
    <source>
        <dbReference type="ARBA" id="ARBA00022842"/>
    </source>
</evidence>
<gene>
    <name evidence="12" type="ORF">CEP52_017153</name>
</gene>
<evidence type="ECO:0000256" key="7">
    <source>
        <dbReference type="ARBA" id="ARBA00022801"/>
    </source>
</evidence>
<evidence type="ECO:0000256" key="5">
    <source>
        <dbReference type="ARBA" id="ARBA00022723"/>
    </source>
</evidence>
<keyword evidence="10" id="KW-0539">Nucleus</keyword>
<evidence type="ECO:0000256" key="3">
    <source>
        <dbReference type="ARBA" id="ARBA00004322"/>
    </source>
</evidence>
<keyword evidence="6" id="KW-0227">DNA damage</keyword>
<dbReference type="PANTHER" id="PTHR15822">
    <property type="entry name" value="TRAF AND TNF RECEPTOR-ASSOCIATED PROTEIN"/>
    <property type="match status" value="1"/>
</dbReference>